<dbReference type="RefSeq" id="WP_211864884.1">
    <property type="nucleotide sequence ID" value="NZ_JAAEDM010000174.1"/>
</dbReference>
<dbReference type="Proteomes" id="UP001138751">
    <property type="component" value="Unassembled WGS sequence"/>
</dbReference>
<reference evidence="1" key="1">
    <citation type="submission" date="2020-01" db="EMBL/GenBank/DDBJ databases">
        <authorList>
            <person name="Rat A."/>
        </authorList>
    </citation>
    <scope>NUCLEOTIDE SEQUENCE</scope>
    <source>
        <strain evidence="1">LMG 31231</strain>
    </source>
</reference>
<proteinExistence type="predicted"/>
<evidence type="ECO:0000313" key="1">
    <source>
        <dbReference type="EMBL" id="MBR0674480.1"/>
    </source>
</evidence>
<protein>
    <submittedName>
        <fullName evidence="1">Uncharacterized protein</fullName>
    </submittedName>
</protein>
<accession>A0A9X9X501</accession>
<dbReference type="AlphaFoldDB" id="A0A9X9X501"/>
<dbReference type="InterPro" id="IPR046184">
    <property type="entry name" value="DUF6212"/>
</dbReference>
<keyword evidence="2" id="KW-1185">Reference proteome</keyword>
<sequence>MPDRALPGLLVRAPTEDLPALFDGRPVIVVESRLPDTVALHGAGARICRAHLSPEGVTLRFGPPRSREAAPVTLQHPPPAVLALVAQTPLVLGRLAGWWRDGGLEPPVLIAAEGGLAALPELMTAALAAAGAAARRVCELEDRCAALRAEAEHLRASVAAMLNTVAGRSPPGMETRLDLAADPAGSTLRLAAGAAPLVVEPGMPTPGIARLSLHLPEAAGAALSVRLIGAESGRVLCAWRVPPAALPAGWLHLETPEPLLGRPESLLIGLRAEGEAGEVALSAAAEAPEEPALSIAVLPPGGRLVRPLHMDWAHWHDDAAVAAPRQAPAQMLAEARVAGPGELDAGSGAMRCLALPEGWEATRVDFGPLPEGCAALRCDLRLGAGVAEARLMVGGAAATPWRVLPEQEARPFILPVTDGAPAVAVELRGVGAAAVDLFQPVLFPATRPPEPAPEAAVAA</sequence>
<organism evidence="1 2">
    <name type="scientific">Neoroseomonas soli</name>
    <dbReference type="NCBI Taxonomy" id="1081025"/>
    <lineage>
        <taxon>Bacteria</taxon>
        <taxon>Pseudomonadati</taxon>
        <taxon>Pseudomonadota</taxon>
        <taxon>Alphaproteobacteria</taxon>
        <taxon>Acetobacterales</taxon>
        <taxon>Acetobacteraceae</taxon>
        <taxon>Neoroseomonas</taxon>
    </lineage>
</organism>
<name>A0A9X9X501_9PROT</name>
<evidence type="ECO:0000313" key="2">
    <source>
        <dbReference type="Proteomes" id="UP001138751"/>
    </source>
</evidence>
<comment type="caution">
    <text evidence="1">The sequence shown here is derived from an EMBL/GenBank/DDBJ whole genome shotgun (WGS) entry which is preliminary data.</text>
</comment>
<dbReference type="EMBL" id="JAAEDM010000174">
    <property type="protein sequence ID" value="MBR0674480.1"/>
    <property type="molecule type" value="Genomic_DNA"/>
</dbReference>
<feature type="non-terminal residue" evidence="1">
    <location>
        <position position="459"/>
    </location>
</feature>
<reference evidence="1" key="2">
    <citation type="journal article" date="2021" name="Syst. Appl. Microbiol.">
        <title>Roseomonas hellenica sp. nov., isolated from roots of wild-growing Alkanna tinctoria.</title>
        <authorList>
            <person name="Rat A."/>
            <person name="Naranjo H.D."/>
            <person name="Lebbe L."/>
            <person name="Cnockaert M."/>
            <person name="Krigas N."/>
            <person name="Grigoriadou K."/>
            <person name="Maloupa E."/>
            <person name="Willems A."/>
        </authorList>
    </citation>
    <scope>NUCLEOTIDE SEQUENCE</scope>
    <source>
        <strain evidence="1">LMG 31231</strain>
    </source>
</reference>
<gene>
    <name evidence="1" type="ORF">GXW76_25160</name>
</gene>
<dbReference type="Pfam" id="PF19717">
    <property type="entry name" value="DUF6212"/>
    <property type="match status" value="1"/>
</dbReference>